<sequence>MPEIIIGQSKESLAIVFGTLATITYISRFGTVAWIDVKEYEALEPDQIAVDREQNLKELNAAFSKPLKDLLSAETEVDGDALISIDSKGLTLGSVKEDSSTYRGCHLKKGMALKHWRKPKLHCGK</sequence>
<dbReference type="AlphaFoldDB" id="A0A6A3AKS2"/>
<name>A0A6A3AKS2_HIBSY</name>
<protein>
    <submittedName>
        <fullName evidence="1">Uncharacterized protein</fullName>
    </submittedName>
</protein>
<dbReference type="Proteomes" id="UP000436088">
    <property type="component" value="Unassembled WGS sequence"/>
</dbReference>
<gene>
    <name evidence="1" type="ORF">F3Y22_tig00110450pilonHSYRG00243</name>
</gene>
<proteinExistence type="predicted"/>
<organism evidence="1 2">
    <name type="scientific">Hibiscus syriacus</name>
    <name type="common">Rose of Sharon</name>
    <dbReference type="NCBI Taxonomy" id="106335"/>
    <lineage>
        <taxon>Eukaryota</taxon>
        <taxon>Viridiplantae</taxon>
        <taxon>Streptophyta</taxon>
        <taxon>Embryophyta</taxon>
        <taxon>Tracheophyta</taxon>
        <taxon>Spermatophyta</taxon>
        <taxon>Magnoliopsida</taxon>
        <taxon>eudicotyledons</taxon>
        <taxon>Gunneridae</taxon>
        <taxon>Pentapetalae</taxon>
        <taxon>rosids</taxon>
        <taxon>malvids</taxon>
        <taxon>Malvales</taxon>
        <taxon>Malvaceae</taxon>
        <taxon>Malvoideae</taxon>
        <taxon>Hibiscus</taxon>
    </lineage>
</organism>
<evidence type="ECO:0000313" key="1">
    <source>
        <dbReference type="EMBL" id="KAE8704473.1"/>
    </source>
</evidence>
<dbReference type="EMBL" id="VEPZ02000992">
    <property type="protein sequence ID" value="KAE8704473.1"/>
    <property type="molecule type" value="Genomic_DNA"/>
</dbReference>
<evidence type="ECO:0000313" key="2">
    <source>
        <dbReference type="Proteomes" id="UP000436088"/>
    </source>
</evidence>
<comment type="caution">
    <text evidence="1">The sequence shown here is derived from an EMBL/GenBank/DDBJ whole genome shotgun (WGS) entry which is preliminary data.</text>
</comment>
<accession>A0A6A3AKS2</accession>
<reference evidence="1" key="1">
    <citation type="submission" date="2019-09" db="EMBL/GenBank/DDBJ databases">
        <title>Draft genome information of white flower Hibiscus syriacus.</title>
        <authorList>
            <person name="Kim Y.-M."/>
        </authorList>
    </citation>
    <scope>NUCLEOTIDE SEQUENCE [LARGE SCALE GENOMIC DNA]</scope>
    <source>
        <strain evidence="1">YM2019G1</strain>
    </source>
</reference>
<keyword evidence="2" id="KW-1185">Reference proteome</keyword>